<reference evidence="1 2" key="1">
    <citation type="submission" date="2015-09" db="EMBL/GenBank/DDBJ databases">
        <title>Atta colombica WGS genome.</title>
        <authorList>
            <person name="Nygaard S."/>
            <person name="Hu H."/>
            <person name="Boomsma J."/>
            <person name="Zhang G."/>
        </authorList>
    </citation>
    <scope>NUCLEOTIDE SEQUENCE [LARGE SCALE GENOMIC DNA]</scope>
    <source>
        <strain evidence="1">Treedump-2</strain>
        <tissue evidence="1">Whole body</tissue>
    </source>
</reference>
<evidence type="ECO:0000313" key="2">
    <source>
        <dbReference type="Proteomes" id="UP000078540"/>
    </source>
</evidence>
<dbReference type="AlphaFoldDB" id="A0A195BHD5"/>
<name>A0A195BHD5_9HYME</name>
<dbReference type="EMBL" id="KQ976488">
    <property type="protein sequence ID" value="KYM83638.1"/>
    <property type="molecule type" value="Genomic_DNA"/>
</dbReference>
<proteinExistence type="predicted"/>
<keyword evidence="2" id="KW-1185">Reference proteome</keyword>
<dbReference type="Proteomes" id="UP000078540">
    <property type="component" value="Unassembled WGS sequence"/>
</dbReference>
<protein>
    <submittedName>
        <fullName evidence="1">Uncharacterized protein</fullName>
    </submittedName>
</protein>
<accession>A0A195BHD5</accession>
<organism evidence="1 2">
    <name type="scientific">Atta colombica</name>
    <dbReference type="NCBI Taxonomy" id="520822"/>
    <lineage>
        <taxon>Eukaryota</taxon>
        <taxon>Metazoa</taxon>
        <taxon>Ecdysozoa</taxon>
        <taxon>Arthropoda</taxon>
        <taxon>Hexapoda</taxon>
        <taxon>Insecta</taxon>
        <taxon>Pterygota</taxon>
        <taxon>Neoptera</taxon>
        <taxon>Endopterygota</taxon>
        <taxon>Hymenoptera</taxon>
        <taxon>Apocrita</taxon>
        <taxon>Aculeata</taxon>
        <taxon>Formicoidea</taxon>
        <taxon>Formicidae</taxon>
        <taxon>Myrmicinae</taxon>
        <taxon>Atta</taxon>
    </lineage>
</organism>
<sequence>MHTDIAPVIVSIAEQLPRYSLHAQQTGTTLPPLAVPFLLSYRTKYNEKNIEKTLEKEKRKKKNYETKNLAPRFARWHASNWNGQTDERTISEEAQPAVPDGGLPRHWRLLSLPRQVAKSLARPFFIPRMCYERMMCSQLANDNLIFATRVYTLSLDDRRSDQEPHDLSRTNCFVVADEPPGSSSIVHEPRKPSFAHIRPQNSQTSLCDRWNSLSLRLIGQFAKQSESVIFSCLEIFWGRLDEFLSESDVSMKRIVLQFQSLLEQSKLNGDVVNLVLNLSVSYILVLSDDRIEEVELLR</sequence>
<gene>
    <name evidence="1" type="ORF">ALC53_06040</name>
</gene>
<evidence type="ECO:0000313" key="1">
    <source>
        <dbReference type="EMBL" id="KYM83638.1"/>
    </source>
</evidence>